<dbReference type="OrthoDB" id="4735656at2"/>
<name>A0A4Y3WTH8_9PSEU</name>
<dbReference type="InterPro" id="IPR045598">
    <property type="entry name" value="DUF6457"/>
</dbReference>
<evidence type="ECO:0000259" key="1">
    <source>
        <dbReference type="Pfam" id="PF20058"/>
    </source>
</evidence>
<dbReference type="RefSeq" id="WP_141280429.1">
    <property type="nucleotide sequence ID" value="NZ_BAAARZ010000020.1"/>
</dbReference>
<accession>A0A4Y3WTH8</accession>
<protein>
    <recommendedName>
        <fullName evidence="1">DUF6457 domain-containing protein</fullName>
    </recommendedName>
</protein>
<dbReference type="AlphaFoldDB" id="A0A4Y3WTH8"/>
<evidence type="ECO:0000313" key="2">
    <source>
        <dbReference type="EMBL" id="GEC21611.1"/>
    </source>
</evidence>
<gene>
    <name evidence="2" type="ORF">PHY01_38940</name>
</gene>
<organism evidence="2 3">
    <name type="scientific">Pseudonocardia hydrocarbonoxydans</name>
    <dbReference type="NCBI Taxonomy" id="76726"/>
    <lineage>
        <taxon>Bacteria</taxon>
        <taxon>Bacillati</taxon>
        <taxon>Actinomycetota</taxon>
        <taxon>Actinomycetes</taxon>
        <taxon>Pseudonocardiales</taxon>
        <taxon>Pseudonocardiaceae</taxon>
        <taxon>Pseudonocardia</taxon>
    </lineage>
</organism>
<feature type="domain" description="DUF6457" evidence="1">
    <location>
        <begin position="4"/>
        <end position="88"/>
    </location>
</feature>
<evidence type="ECO:0000313" key="3">
    <source>
        <dbReference type="Proteomes" id="UP000320338"/>
    </source>
</evidence>
<dbReference type="EMBL" id="BJNG01000036">
    <property type="protein sequence ID" value="GEC21611.1"/>
    <property type="molecule type" value="Genomic_DNA"/>
</dbReference>
<comment type="caution">
    <text evidence="2">The sequence shown here is derived from an EMBL/GenBank/DDBJ whole genome shotgun (WGS) entry which is preliminary data.</text>
</comment>
<reference evidence="2 3" key="1">
    <citation type="submission" date="2019-06" db="EMBL/GenBank/DDBJ databases">
        <title>Whole genome shotgun sequence of Pseudonocardia hydrocarbonoxydans NBRC 14498.</title>
        <authorList>
            <person name="Hosoyama A."/>
            <person name="Uohara A."/>
            <person name="Ohji S."/>
            <person name="Ichikawa N."/>
        </authorList>
    </citation>
    <scope>NUCLEOTIDE SEQUENCE [LARGE SCALE GENOMIC DNA]</scope>
    <source>
        <strain evidence="2 3">NBRC 14498</strain>
    </source>
</reference>
<dbReference type="Proteomes" id="UP000320338">
    <property type="component" value="Unassembled WGS sequence"/>
</dbReference>
<sequence length="102" mass="10654">MPETETRTAEWLTAARTELGLEDAAEGQQALDAAAELDALVRTNVDGAVAAQTVFLLGLAAGRSAEPAVAAHDFTEKLSALARSYDADTDRAVAPNDQAQRA</sequence>
<dbReference type="Pfam" id="PF20058">
    <property type="entry name" value="DUF6457"/>
    <property type="match status" value="1"/>
</dbReference>
<proteinExistence type="predicted"/>
<keyword evidence="3" id="KW-1185">Reference proteome</keyword>